<comment type="caution">
    <text evidence="15">The sequence shown here is derived from an EMBL/GenBank/DDBJ whole genome shotgun (WGS) entry which is preliminary data.</text>
</comment>
<dbReference type="PANTHER" id="PTHR30622">
    <property type="entry name" value="UNDECAPRENYL-DIPHOSPHATASE"/>
    <property type="match status" value="1"/>
</dbReference>
<keyword evidence="16" id="KW-1185">Reference proteome</keyword>
<comment type="function">
    <text evidence="14">Catalyzes the dephosphorylation of undecaprenyl diphosphate (UPP). Confers resistance to bacitracin.</text>
</comment>
<evidence type="ECO:0000256" key="12">
    <source>
        <dbReference type="ARBA" id="ARBA00032932"/>
    </source>
</evidence>
<evidence type="ECO:0000256" key="13">
    <source>
        <dbReference type="ARBA" id="ARBA00047594"/>
    </source>
</evidence>
<comment type="catalytic activity">
    <reaction evidence="13 14">
        <text>di-trans,octa-cis-undecaprenyl diphosphate + H2O = di-trans,octa-cis-undecaprenyl phosphate + phosphate + H(+)</text>
        <dbReference type="Rhea" id="RHEA:28094"/>
        <dbReference type="ChEBI" id="CHEBI:15377"/>
        <dbReference type="ChEBI" id="CHEBI:15378"/>
        <dbReference type="ChEBI" id="CHEBI:43474"/>
        <dbReference type="ChEBI" id="CHEBI:58405"/>
        <dbReference type="ChEBI" id="CHEBI:60392"/>
        <dbReference type="EC" id="3.6.1.27"/>
    </reaction>
</comment>
<proteinExistence type="inferred from homology"/>
<comment type="similarity">
    <text evidence="2 14">Belongs to the UppP family.</text>
</comment>
<comment type="subcellular location">
    <subcellularLocation>
        <location evidence="1 14">Cell membrane</location>
        <topology evidence="1 14">Multi-pass membrane protein</topology>
    </subcellularLocation>
</comment>
<organism evidence="15 16">
    <name type="scientific">Agaribacillus aureus</name>
    <dbReference type="NCBI Taxonomy" id="3051825"/>
    <lineage>
        <taxon>Bacteria</taxon>
        <taxon>Pseudomonadati</taxon>
        <taxon>Bacteroidota</taxon>
        <taxon>Cytophagia</taxon>
        <taxon>Cytophagales</taxon>
        <taxon>Splendidivirgaceae</taxon>
        <taxon>Agaribacillus</taxon>
    </lineage>
</organism>
<evidence type="ECO:0000256" key="7">
    <source>
        <dbReference type="ARBA" id="ARBA00022801"/>
    </source>
</evidence>
<gene>
    <name evidence="14" type="primary">uppP</name>
    <name evidence="15" type="ORF">QQ020_06400</name>
</gene>
<keyword evidence="5 14" id="KW-1003">Cell membrane</keyword>
<keyword evidence="6 14" id="KW-0812">Transmembrane</keyword>
<keyword evidence="7 14" id="KW-0378">Hydrolase</keyword>
<accession>A0ABT8L4E1</accession>
<feature type="transmembrane region" description="Helical" evidence="14">
    <location>
        <begin position="112"/>
        <end position="133"/>
    </location>
</feature>
<keyword evidence="9 14" id="KW-0472">Membrane</keyword>
<protein>
    <recommendedName>
        <fullName evidence="4 14">Undecaprenyl-diphosphatase</fullName>
        <ecNumber evidence="3 14">3.6.1.27</ecNumber>
    </recommendedName>
    <alternativeName>
        <fullName evidence="12 14">Bacitracin resistance protein</fullName>
    </alternativeName>
    <alternativeName>
        <fullName evidence="11 14">Undecaprenyl pyrophosphate phosphatase</fullName>
    </alternativeName>
</protein>
<dbReference type="Pfam" id="PF02673">
    <property type="entry name" value="BacA"/>
    <property type="match status" value="1"/>
</dbReference>
<feature type="transmembrane region" description="Helical" evidence="14">
    <location>
        <begin position="182"/>
        <end position="202"/>
    </location>
</feature>
<dbReference type="InterPro" id="IPR003824">
    <property type="entry name" value="UppP"/>
</dbReference>
<evidence type="ECO:0000256" key="10">
    <source>
        <dbReference type="ARBA" id="ARBA00023251"/>
    </source>
</evidence>
<keyword evidence="8 14" id="KW-1133">Transmembrane helix</keyword>
<evidence type="ECO:0000256" key="5">
    <source>
        <dbReference type="ARBA" id="ARBA00022475"/>
    </source>
</evidence>
<dbReference type="Proteomes" id="UP001172083">
    <property type="component" value="Unassembled WGS sequence"/>
</dbReference>
<evidence type="ECO:0000256" key="9">
    <source>
        <dbReference type="ARBA" id="ARBA00023136"/>
    </source>
</evidence>
<feature type="transmembrane region" description="Helical" evidence="14">
    <location>
        <begin position="208"/>
        <end position="229"/>
    </location>
</feature>
<evidence type="ECO:0000256" key="14">
    <source>
        <dbReference type="HAMAP-Rule" id="MF_01006"/>
    </source>
</evidence>
<evidence type="ECO:0000256" key="1">
    <source>
        <dbReference type="ARBA" id="ARBA00004651"/>
    </source>
</evidence>
<evidence type="ECO:0000256" key="8">
    <source>
        <dbReference type="ARBA" id="ARBA00022989"/>
    </source>
</evidence>
<keyword evidence="14" id="KW-0573">Peptidoglycan synthesis</keyword>
<dbReference type="RefSeq" id="WP_346757000.1">
    <property type="nucleotide sequence ID" value="NZ_JAUJEB010000001.1"/>
</dbReference>
<keyword evidence="14" id="KW-0133">Cell shape</keyword>
<comment type="miscellaneous">
    <text evidence="14">Bacitracin is thought to be involved in the inhibition of peptidoglycan synthesis by sequestering undecaprenyl diphosphate, thereby reducing the pool of lipid carrier available.</text>
</comment>
<evidence type="ECO:0000256" key="6">
    <source>
        <dbReference type="ARBA" id="ARBA00022692"/>
    </source>
</evidence>
<feature type="transmembrane region" description="Helical" evidence="14">
    <location>
        <begin position="42"/>
        <end position="61"/>
    </location>
</feature>
<dbReference type="HAMAP" id="MF_01006">
    <property type="entry name" value="Undec_diphosphatase"/>
    <property type="match status" value="1"/>
</dbReference>
<keyword evidence="10 14" id="KW-0046">Antibiotic resistance</keyword>
<name>A0ABT8L4E1_9BACT</name>
<evidence type="ECO:0000313" key="15">
    <source>
        <dbReference type="EMBL" id="MDN5211670.1"/>
    </source>
</evidence>
<dbReference type="EC" id="3.6.1.27" evidence="3 14"/>
<dbReference type="EMBL" id="JAUJEB010000001">
    <property type="protein sequence ID" value="MDN5211670.1"/>
    <property type="molecule type" value="Genomic_DNA"/>
</dbReference>
<dbReference type="PANTHER" id="PTHR30622:SF2">
    <property type="entry name" value="UNDECAPRENYL-DIPHOSPHATASE"/>
    <property type="match status" value="1"/>
</dbReference>
<evidence type="ECO:0000313" key="16">
    <source>
        <dbReference type="Proteomes" id="UP001172083"/>
    </source>
</evidence>
<evidence type="ECO:0000256" key="11">
    <source>
        <dbReference type="ARBA" id="ARBA00032707"/>
    </source>
</evidence>
<evidence type="ECO:0000256" key="3">
    <source>
        <dbReference type="ARBA" id="ARBA00012374"/>
    </source>
</evidence>
<feature type="transmembrane region" description="Helical" evidence="14">
    <location>
        <begin position="82"/>
        <end position="100"/>
    </location>
</feature>
<keyword evidence="14" id="KW-0961">Cell wall biogenesis/degradation</keyword>
<evidence type="ECO:0000256" key="4">
    <source>
        <dbReference type="ARBA" id="ARBA00021581"/>
    </source>
</evidence>
<reference evidence="15" key="1">
    <citation type="submission" date="2023-06" db="EMBL/GenBank/DDBJ databases">
        <title>Genomic of Agaribacillus aureum.</title>
        <authorList>
            <person name="Wang G."/>
        </authorList>
    </citation>
    <scope>NUCLEOTIDE SEQUENCE</scope>
    <source>
        <strain evidence="15">BMA12</strain>
    </source>
</reference>
<sequence>MSTLEAIILGLIQGLTEFLPVSSSGHIELTKAILGVEVKDDLMFTLTVHGATVLSTIVVFYKDIARLVREGIKFRHNESVSYIGKILISMIPIGLAGVLFKDRIEELFNGNLVFVGAMLLVTGALLLFTYYAGKGEGSISYKSALLVGLAQTIAILPGISRSGSTIATGLLLGISKEEVTKFSFLMVLLPIIGANVMAIASIEITATTISPWILGIGFITAFISGFLACKWMISIVRKGKLTYFAIYCFVAGTIAMLMSS</sequence>
<evidence type="ECO:0000256" key="2">
    <source>
        <dbReference type="ARBA" id="ARBA00010621"/>
    </source>
</evidence>
<feature type="transmembrane region" description="Helical" evidence="14">
    <location>
        <begin position="241"/>
        <end position="259"/>
    </location>
</feature>